<evidence type="ECO:0000313" key="3">
    <source>
        <dbReference type="Proteomes" id="UP001585053"/>
    </source>
</evidence>
<keyword evidence="3" id="KW-1185">Reference proteome</keyword>
<dbReference type="Proteomes" id="UP001585053">
    <property type="component" value="Unassembled WGS sequence"/>
</dbReference>
<dbReference type="RefSeq" id="WP_238543860.1">
    <property type="nucleotide sequence ID" value="NZ_JAYMRS010000012.1"/>
</dbReference>
<name>A0ABV5E164_9ACTN</name>
<reference evidence="2 3" key="1">
    <citation type="submission" date="2024-01" db="EMBL/GenBank/DDBJ databases">
        <title>Genome mining of biosynthetic gene clusters to explore secondary metabolites of Streptomyces sp.</title>
        <authorList>
            <person name="Baig A."/>
            <person name="Ajitkumar Shintre N."/>
            <person name="Kumar H."/>
            <person name="Anbarasu A."/>
            <person name="Ramaiah S."/>
        </authorList>
    </citation>
    <scope>NUCLEOTIDE SEQUENCE [LARGE SCALE GENOMIC DNA]</scope>
    <source>
        <strain evidence="2 3">A01</strain>
    </source>
</reference>
<comment type="caution">
    <text evidence="2">The sequence shown here is derived from an EMBL/GenBank/DDBJ whole genome shotgun (WGS) entry which is preliminary data.</text>
</comment>
<accession>A0ABV5E164</accession>
<evidence type="ECO:0000256" key="1">
    <source>
        <dbReference type="SAM" id="MobiDB-lite"/>
    </source>
</evidence>
<proteinExistence type="predicted"/>
<dbReference type="EMBL" id="JAYMRS010000012">
    <property type="protein sequence ID" value="MFB8770592.1"/>
    <property type="molecule type" value="Genomic_DNA"/>
</dbReference>
<gene>
    <name evidence="2" type="ORF">VSQ78_23065</name>
</gene>
<sequence>MSQESLEVDVESAHSGGMESAYAAARLKDLPDDFGDAAESAKSAADHDPGVSGWANFRDKYEYQMRNVSYHAENLAENIQAGSVDVAVTHLEAADEFEGVNGAPQLR</sequence>
<feature type="region of interest" description="Disordered" evidence="1">
    <location>
        <begin position="33"/>
        <end position="52"/>
    </location>
</feature>
<evidence type="ECO:0000313" key="2">
    <source>
        <dbReference type="EMBL" id="MFB8770592.1"/>
    </source>
</evidence>
<protein>
    <submittedName>
        <fullName evidence="2">Uncharacterized protein</fullName>
    </submittedName>
</protein>
<organism evidence="2 3">
    <name type="scientific">Nocardiopsis alba</name>
    <dbReference type="NCBI Taxonomy" id="53437"/>
    <lineage>
        <taxon>Bacteria</taxon>
        <taxon>Bacillati</taxon>
        <taxon>Actinomycetota</taxon>
        <taxon>Actinomycetes</taxon>
        <taxon>Streptosporangiales</taxon>
        <taxon>Nocardiopsidaceae</taxon>
        <taxon>Nocardiopsis</taxon>
    </lineage>
</organism>